<dbReference type="Gene3D" id="3.10.450.10">
    <property type="match status" value="2"/>
</dbReference>
<evidence type="ECO:0000256" key="2">
    <source>
        <dbReference type="ARBA" id="ARBA00018808"/>
    </source>
</evidence>
<dbReference type="EMBL" id="CAJRST010006668">
    <property type="protein sequence ID" value="CAG5896163.1"/>
    <property type="molecule type" value="Genomic_DNA"/>
</dbReference>
<organism evidence="11 12">
    <name type="scientific">Menidia menidia</name>
    <name type="common">Atlantic silverside</name>
    <dbReference type="NCBI Taxonomy" id="238744"/>
    <lineage>
        <taxon>Eukaryota</taxon>
        <taxon>Metazoa</taxon>
        <taxon>Chordata</taxon>
        <taxon>Craniata</taxon>
        <taxon>Vertebrata</taxon>
        <taxon>Euteleostomi</taxon>
        <taxon>Actinopterygii</taxon>
        <taxon>Neopterygii</taxon>
        <taxon>Teleostei</taxon>
        <taxon>Neoteleostei</taxon>
        <taxon>Acanthomorphata</taxon>
        <taxon>Ovalentaria</taxon>
        <taxon>Atherinomorphae</taxon>
        <taxon>Atheriniformes</taxon>
        <taxon>Atherinopsidae</taxon>
        <taxon>Menidiinae</taxon>
        <taxon>Menidia</taxon>
    </lineage>
</organism>
<evidence type="ECO:0000256" key="10">
    <source>
        <dbReference type="SAM" id="SignalP"/>
    </source>
</evidence>
<protein>
    <recommendedName>
        <fullName evidence="2">Retinoic acid receptor responder protein 2</fullName>
    </recommendedName>
    <alternativeName>
        <fullName evidence="9">Chemerin</fullName>
    </alternativeName>
</protein>
<dbReference type="OrthoDB" id="8547623at2759"/>
<name>A0A8S4AUE8_9TELE</name>
<keyword evidence="4" id="KW-0964">Secreted</keyword>
<keyword evidence="6" id="KW-0221">Differentiation</keyword>
<feature type="signal peptide" evidence="10">
    <location>
        <begin position="1"/>
        <end position="17"/>
    </location>
</feature>
<feature type="chain" id="PRO_5035868312" description="Retinoic acid receptor responder protein 2" evidence="10">
    <location>
        <begin position="18"/>
        <end position="337"/>
    </location>
</feature>
<evidence type="ECO:0000256" key="6">
    <source>
        <dbReference type="ARBA" id="ARBA00022782"/>
    </source>
</evidence>
<keyword evidence="8" id="KW-0395">Inflammatory response</keyword>
<evidence type="ECO:0000256" key="9">
    <source>
        <dbReference type="ARBA" id="ARBA00032785"/>
    </source>
</evidence>
<comment type="caution">
    <text evidence="11">The sequence shown here is derived from an EMBL/GenBank/DDBJ whole genome shotgun (WGS) entry which is preliminary data.</text>
</comment>
<dbReference type="GO" id="GO:0005576">
    <property type="term" value="C:extracellular region"/>
    <property type="evidence" value="ECO:0007669"/>
    <property type="project" value="UniProtKB-SubCell"/>
</dbReference>
<comment type="subcellular location">
    <subcellularLocation>
        <location evidence="1">Secreted</location>
    </subcellularLocation>
</comment>
<keyword evidence="5 10" id="KW-0732">Signal</keyword>
<dbReference type="PANTHER" id="PTHR15106">
    <property type="entry name" value="RETINOIC ACID RECEPTOR RESPONDER PROTEIN 2"/>
    <property type="match status" value="1"/>
</dbReference>
<evidence type="ECO:0000313" key="11">
    <source>
        <dbReference type="EMBL" id="CAG5896163.1"/>
    </source>
</evidence>
<dbReference type="Proteomes" id="UP000677803">
    <property type="component" value="Unassembled WGS sequence"/>
</dbReference>
<evidence type="ECO:0000313" key="12">
    <source>
        <dbReference type="Proteomes" id="UP000677803"/>
    </source>
</evidence>
<gene>
    <name evidence="11" type="ORF">MMEN_LOCUS7180</name>
</gene>
<dbReference type="PANTHER" id="PTHR15106:SF2">
    <property type="entry name" value="RETINOIC ACID RECEPTOR RESPONDER PROTEIN 2"/>
    <property type="match status" value="1"/>
</dbReference>
<reference evidence="11" key="1">
    <citation type="submission" date="2021-05" db="EMBL/GenBank/DDBJ databases">
        <authorList>
            <person name="Tigano A."/>
        </authorList>
    </citation>
    <scope>NUCLEOTIDE SEQUENCE</scope>
</reference>
<keyword evidence="7" id="KW-1015">Disulfide bond</keyword>
<keyword evidence="3" id="KW-0145">Chemotaxis</keyword>
<evidence type="ECO:0000256" key="8">
    <source>
        <dbReference type="ARBA" id="ARBA00023198"/>
    </source>
</evidence>
<evidence type="ECO:0000256" key="3">
    <source>
        <dbReference type="ARBA" id="ARBA00022500"/>
    </source>
</evidence>
<dbReference type="GO" id="GO:0030154">
    <property type="term" value="P:cell differentiation"/>
    <property type="evidence" value="ECO:0007669"/>
    <property type="project" value="UniProtKB-KW"/>
</dbReference>
<dbReference type="InterPro" id="IPR046350">
    <property type="entry name" value="Cystatin_sf"/>
</dbReference>
<accession>A0A8S4AUE8</accession>
<evidence type="ECO:0000256" key="7">
    <source>
        <dbReference type="ARBA" id="ARBA00023157"/>
    </source>
</evidence>
<dbReference type="GO" id="GO:0006935">
    <property type="term" value="P:chemotaxis"/>
    <property type="evidence" value="ECO:0007669"/>
    <property type="project" value="UniProtKB-KW"/>
</dbReference>
<sequence length="337" mass="37855">MAAFSLWLCSLWALIFSLNAHQAYEELADTYRKGVDLALEKLSSHPTIQHHFHFFKSVTQSDIEPGFDVSFVYHNFYLKATKCPKGTVDSSGCQFRNDRPLIDCAVCYKTFRGNIEEAPLPYVHCVHRPALTEEMKAARVEHCNTLAYSNGAPTLLAGRALTPRAKLLSYSRRKMAAGLLFLLCSAALLYSAAAQEPYNELPAIQKKGVDLALEQLTSHPGVQHHFRFWKSLDKSEIEGGFKVKYLYHHFSLKPTRCAKGTAASSGLRCQPRNDRPLMDCAVCYKTLSDEIDPSTSPYVHCIQRPRLTQEMRTTRLEHCRKMSYNSGAPTLLASSTG</sequence>
<proteinExistence type="predicted"/>
<dbReference type="SUPFAM" id="SSF54403">
    <property type="entry name" value="Cystatin/monellin"/>
    <property type="match status" value="1"/>
</dbReference>
<evidence type="ECO:0000256" key="1">
    <source>
        <dbReference type="ARBA" id="ARBA00004613"/>
    </source>
</evidence>
<dbReference type="AlphaFoldDB" id="A0A8S4AUE8"/>
<evidence type="ECO:0000256" key="4">
    <source>
        <dbReference type="ARBA" id="ARBA00022525"/>
    </source>
</evidence>
<dbReference type="GO" id="GO:0006954">
    <property type="term" value="P:inflammatory response"/>
    <property type="evidence" value="ECO:0007669"/>
    <property type="project" value="UniProtKB-KW"/>
</dbReference>
<keyword evidence="12" id="KW-1185">Reference proteome</keyword>
<evidence type="ECO:0000256" key="5">
    <source>
        <dbReference type="ARBA" id="ARBA00022729"/>
    </source>
</evidence>
<dbReference type="InterPro" id="IPR029562">
    <property type="entry name" value="Chemerin"/>
</dbReference>
<dbReference type="GO" id="GO:0050994">
    <property type="term" value="P:regulation of lipid catabolic process"/>
    <property type="evidence" value="ECO:0007669"/>
    <property type="project" value="InterPro"/>
</dbReference>
<dbReference type="GO" id="GO:0005102">
    <property type="term" value="F:signaling receptor binding"/>
    <property type="evidence" value="ECO:0007669"/>
    <property type="project" value="InterPro"/>
</dbReference>